<evidence type="ECO:0000313" key="1">
    <source>
        <dbReference type="EMBL" id="VAX44393.1"/>
    </source>
</evidence>
<dbReference type="Proteomes" id="UP000294355">
    <property type="component" value="Chromosome"/>
</dbReference>
<proteinExistence type="predicted"/>
<evidence type="ECO:0000313" key="2">
    <source>
        <dbReference type="Proteomes" id="UP000294355"/>
    </source>
</evidence>
<dbReference type="EMBL" id="LS999521">
    <property type="protein sequence ID" value="VAX44393.1"/>
    <property type="molecule type" value="Genomic_DNA"/>
</dbReference>
<dbReference type="RefSeq" id="WP_133973186.1">
    <property type="nucleotide sequence ID" value="NZ_LS999521.1"/>
</dbReference>
<dbReference type="AlphaFoldDB" id="A0A446ZIU4"/>
<reference evidence="1 2" key="1">
    <citation type="submission" date="2018-08" db="EMBL/GenBank/DDBJ databases">
        <authorList>
            <person name="Gonzaga-Molto A."/>
        </authorList>
    </citation>
    <scope>NUCLEOTIDE SEQUENCE [LARGE SCALE GENOMIC DNA]</scope>
    <source>
        <strain evidence="1">Acinetobacter calcoaceticus str. 2117</strain>
    </source>
</reference>
<accession>A0A446ZIU4</accession>
<sequence length="115" mass="13010">MPSGLEIYDANGVQKFNSNTDRVLNFIGTSTETFSGPVSQYLTVFTRVKAGITKDRHIIRPISVRKDASSTGNWQIDTVMYVPQNGSIDFLVHLFGWNNFDSTQKLIIDYAIYRV</sequence>
<gene>
    <name evidence="1" type="ORF">AC2117_01575</name>
</gene>
<organism evidence="1 2">
    <name type="scientific">Acinetobacter calcoaceticus</name>
    <dbReference type="NCBI Taxonomy" id="471"/>
    <lineage>
        <taxon>Bacteria</taxon>
        <taxon>Pseudomonadati</taxon>
        <taxon>Pseudomonadota</taxon>
        <taxon>Gammaproteobacteria</taxon>
        <taxon>Moraxellales</taxon>
        <taxon>Moraxellaceae</taxon>
        <taxon>Acinetobacter</taxon>
        <taxon>Acinetobacter calcoaceticus/baumannii complex</taxon>
    </lineage>
</organism>
<protein>
    <submittedName>
        <fullName evidence="1">Uncharacterized protein</fullName>
    </submittedName>
</protein>
<name>A0A446ZIU4_ACICA</name>